<evidence type="ECO:0000313" key="2">
    <source>
        <dbReference type="EMBL" id="EIJ71429.1"/>
    </source>
</evidence>
<reference evidence="2 3" key="1">
    <citation type="submission" date="2012-03" db="EMBL/GenBank/DDBJ databases">
        <authorList>
            <person name="Harkins D.M."/>
            <person name="Madupu R."/>
            <person name="Durkin A.S."/>
            <person name="Torralba M."/>
            <person name="Methe B."/>
            <person name="Sutton G.G."/>
            <person name="Nelson K.E."/>
        </authorList>
    </citation>
    <scope>NUCLEOTIDE SEQUENCE [LARGE SCALE GENOMIC DNA]</scope>
    <source>
        <strain evidence="2 3">CCUG 2042</strain>
    </source>
</reference>
<dbReference type="PATRIC" id="fig|1095749.3.peg.274"/>
<dbReference type="AlphaFoldDB" id="I3DI86"/>
<feature type="region of interest" description="Disordered" evidence="1">
    <location>
        <begin position="1"/>
        <end position="37"/>
    </location>
</feature>
<evidence type="ECO:0000256" key="1">
    <source>
        <dbReference type="SAM" id="MobiDB-lite"/>
    </source>
</evidence>
<accession>I3DI86</accession>
<protein>
    <submittedName>
        <fullName evidence="2">Uncharacterized protein</fullName>
    </submittedName>
</protein>
<dbReference type="Proteomes" id="UP000006457">
    <property type="component" value="Unassembled WGS sequence"/>
</dbReference>
<name>I3DI86_9PAST</name>
<evidence type="ECO:0000313" key="3">
    <source>
        <dbReference type="Proteomes" id="UP000006457"/>
    </source>
</evidence>
<keyword evidence="3" id="KW-1185">Reference proteome</keyword>
<feature type="compositionally biased region" description="Polar residues" evidence="1">
    <location>
        <begin position="23"/>
        <end position="37"/>
    </location>
</feature>
<feature type="compositionally biased region" description="Polar residues" evidence="1">
    <location>
        <begin position="1"/>
        <end position="15"/>
    </location>
</feature>
<sequence length="37" mass="4104">MNKELSMQNDANTVPSDPDNKIEQSNIRLTQYSHGAG</sequence>
<comment type="caution">
    <text evidence="2">The sequence shown here is derived from an EMBL/GenBank/DDBJ whole genome shotgun (WGS) entry which is preliminary data.</text>
</comment>
<proteinExistence type="predicted"/>
<gene>
    <name evidence="2" type="ORF">HMPREF1052_0041</name>
</gene>
<dbReference type="EMBL" id="AJSX01000007">
    <property type="protein sequence ID" value="EIJ71429.1"/>
    <property type="molecule type" value="Genomic_DNA"/>
</dbReference>
<organism evidence="2 3">
    <name type="scientific">Pasteurella bettyae CCUG 2042</name>
    <dbReference type="NCBI Taxonomy" id="1095749"/>
    <lineage>
        <taxon>Bacteria</taxon>
        <taxon>Pseudomonadati</taxon>
        <taxon>Pseudomonadota</taxon>
        <taxon>Gammaproteobacteria</taxon>
        <taxon>Pasteurellales</taxon>
        <taxon>Pasteurellaceae</taxon>
        <taxon>Pasteurella</taxon>
    </lineage>
</organism>